<dbReference type="SUPFAM" id="SSF50952">
    <property type="entry name" value="Soluble quinoprotein glucose dehydrogenase"/>
    <property type="match status" value="1"/>
</dbReference>
<dbReference type="InterPro" id="IPR011041">
    <property type="entry name" value="Quinoprot_gluc/sorb_DH_b-prop"/>
</dbReference>
<protein>
    <recommendedName>
        <fullName evidence="2">Pyrroloquinoline quinone-dependent pyranose dehydrogenase beta-propeller domain-containing protein</fullName>
    </recommendedName>
</protein>
<sequence length="416" mass="47039">MFSSFVKSVFLSLILPVLHQTNGTNITFVPQSIHITVADLPEPYATPHVVKEARVYPVPENPLLYVPDGFTVKLYMSGLLSPRYLIYTPSGDILVSETIANRISCLIDNNNYGYPDQRLTFADTSNGLNFPFGMAFVNGYFYVGNQDITRRYLWTFGSRNITGTEPLPQASVQQANLDGSNQTTFVYGIRNPVGLTFHPITNNLYATCNERDGVGDDLVPDYFTRIQQNDFYGWPYAYMSSNLTDPRRCFSNGTSERPDLVSITKTPDVLFQAHSTPLDTRFYTDNQFPSRYRNGAFVTFHGSLSRSSGVGFDIVFIPFDNITNRPLGYYEKFVYGFLTNPEGPDTFGRPVGLLVLNDGSLLFTEDGNHPTMNAYAAERHIPIDTWKISFWARNEQSEWRVLELWRQNDSGSPLPL</sequence>
<dbReference type="Gene3D" id="2.120.10.30">
    <property type="entry name" value="TolB, C-terminal domain"/>
    <property type="match status" value="1"/>
</dbReference>
<reference evidence="3" key="1">
    <citation type="submission" date="2021-02" db="EMBL/GenBank/DDBJ databases">
        <authorList>
            <person name="Nowell W R."/>
        </authorList>
    </citation>
    <scope>NUCLEOTIDE SEQUENCE</scope>
</reference>
<evidence type="ECO:0000313" key="3">
    <source>
        <dbReference type="EMBL" id="CAF3719980.1"/>
    </source>
</evidence>
<gene>
    <name evidence="3" type="ORF">JBS370_LOCUS10730</name>
</gene>
<evidence type="ECO:0000259" key="2">
    <source>
        <dbReference type="Pfam" id="PF22807"/>
    </source>
</evidence>
<keyword evidence="1" id="KW-0732">Signal</keyword>
<feature type="chain" id="PRO_5033007149" description="Pyrroloquinoline quinone-dependent pyranose dehydrogenase beta-propeller domain-containing protein" evidence="1">
    <location>
        <begin position="24"/>
        <end position="416"/>
    </location>
</feature>
<dbReference type="InterPro" id="IPR011042">
    <property type="entry name" value="6-blade_b-propeller_TolB-like"/>
</dbReference>
<accession>A0A818W3G5</accession>
<feature type="domain" description="Pyrroloquinoline quinone-dependent pyranose dehydrogenase beta-propeller" evidence="2">
    <location>
        <begin position="264"/>
        <end position="366"/>
    </location>
</feature>
<dbReference type="AlphaFoldDB" id="A0A818W3G5"/>
<name>A0A818W3G5_9BILA</name>
<dbReference type="Pfam" id="PF22807">
    <property type="entry name" value="TrAA12"/>
    <property type="match status" value="1"/>
</dbReference>
<proteinExistence type="predicted"/>
<dbReference type="Proteomes" id="UP000663836">
    <property type="component" value="Unassembled WGS sequence"/>
</dbReference>
<dbReference type="InterPro" id="IPR054539">
    <property type="entry name" value="Beta-prop_PDH"/>
</dbReference>
<organism evidence="3 4">
    <name type="scientific">Rotaria sordida</name>
    <dbReference type="NCBI Taxonomy" id="392033"/>
    <lineage>
        <taxon>Eukaryota</taxon>
        <taxon>Metazoa</taxon>
        <taxon>Spiralia</taxon>
        <taxon>Gnathifera</taxon>
        <taxon>Rotifera</taxon>
        <taxon>Eurotatoria</taxon>
        <taxon>Bdelloidea</taxon>
        <taxon>Philodinida</taxon>
        <taxon>Philodinidae</taxon>
        <taxon>Rotaria</taxon>
    </lineage>
</organism>
<evidence type="ECO:0000313" key="4">
    <source>
        <dbReference type="Proteomes" id="UP000663836"/>
    </source>
</evidence>
<feature type="signal peptide" evidence="1">
    <location>
        <begin position="1"/>
        <end position="23"/>
    </location>
</feature>
<evidence type="ECO:0000256" key="1">
    <source>
        <dbReference type="SAM" id="SignalP"/>
    </source>
</evidence>
<dbReference type="EMBL" id="CAJOBD010000793">
    <property type="protein sequence ID" value="CAF3719980.1"/>
    <property type="molecule type" value="Genomic_DNA"/>
</dbReference>
<comment type="caution">
    <text evidence="3">The sequence shown here is derived from an EMBL/GenBank/DDBJ whole genome shotgun (WGS) entry which is preliminary data.</text>
</comment>